<comment type="similarity">
    <text evidence="1 3">Belongs to the Nudix hydrolase family.</text>
</comment>
<gene>
    <name evidence="5" type="ORF">J2S63_004200</name>
</gene>
<keyword evidence="6" id="KW-1185">Reference proteome</keyword>
<dbReference type="EC" id="3.6.1.55" evidence="5"/>
<dbReference type="SUPFAM" id="SSF46785">
    <property type="entry name" value="Winged helix' DNA-binding domain"/>
    <property type="match status" value="1"/>
</dbReference>
<dbReference type="PANTHER" id="PTHR43736">
    <property type="entry name" value="ADP-RIBOSE PYROPHOSPHATASE"/>
    <property type="match status" value="1"/>
</dbReference>
<protein>
    <submittedName>
        <fullName evidence="5">8-oxo-dGTP diphosphatase</fullName>
        <ecNumber evidence="5">3.6.1.55</ecNumber>
    </submittedName>
</protein>
<dbReference type="InterPro" id="IPR020084">
    <property type="entry name" value="NUDIX_hydrolase_CS"/>
</dbReference>
<sequence>MPKPTPLLMTVDVVALSVRPDDGLCALAVRRGSEPHKGRWALPGGFVDKDEPLDKAAARELGEETGVSPRSLELHQVGAYGAPKRDPRGRVVSLAWLTALPASTEVAGGDDATDARWFPVADLLKPRKLAFDHATILKDALALAGRELEDSSFGTRFLPRAFTVSDLREVYEAVWEQELDAGNFQRKVTGVPGLLKPTGRTVQRGRGRPAALYTAGSATTISPPLTRVG</sequence>
<dbReference type="Gene3D" id="1.10.10.10">
    <property type="entry name" value="Winged helix-like DNA-binding domain superfamily/Winged helix DNA-binding domain"/>
    <property type="match status" value="1"/>
</dbReference>
<dbReference type="Pfam" id="PF00293">
    <property type="entry name" value="NUDIX"/>
    <property type="match status" value="1"/>
</dbReference>
<evidence type="ECO:0000256" key="1">
    <source>
        <dbReference type="ARBA" id="ARBA00005582"/>
    </source>
</evidence>
<organism evidence="5 6">
    <name type="scientific">Nocardioides marmoribigeumensis</name>
    <dbReference type="NCBI Taxonomy" id="433649"/>
    <lineage>
        <taxon>Bacteria</taxon>
        <taxon>Bacillati</taxon>
        <taxon>Actinomycetota</taxon>
        <taxon>Actinomycetes</taxon>
        <taxon>Propionibacteriales</taxon>
        <taxon>Nocardioidaceae</taxon>
        <taxon>Nocardioides</taxon>
    </lineage>
</organism>
<dbReference type="RefSeq" id="WP_310306496.1">
    <property type="nucleotide sequence ID" value="NZ_BAAAPS010000006.1"/>
</dbReference>
<dbReference type="InterPro" id="IPR020476">
    <property type="entry name" value="Nudix_hydrolase"/>
</dbReference>
<dbReference type="Pfam" id="PF21906">
    <property type="entry name" value="WHD_NrtR"/>
    <property type="match status" value="1"/>
</dbReference>
<evidence type="ECO:0000259" key="4">
    <source>
        <dbReference type="PROSITE" id="PS51462"/>
    </source>
</evidence>
<dbReference type="SUPFAM" id="SSF55811">
    <property type="entry name" value="Nudix"/>
    <property type="match status" value="1"/>
</dbReference>
<dbReference type="PANTHER" id="PTHR43736:SF1">
    <property type="entry name" value="DIHYDRONEOPTERIN TRIPHOSPHATE DIPHOSPHATASE"/>
    <property type="match status" value="1"/>
</dbReference>
<name>A0ABU2C1X7_9ACTN</name>
<reference evidence="5 6" key="1">
    <citation type="submission" date="2023-07" db="EMBL/GenBank/DDBJ databases">
        <title>Sequencing the genomes of 1000 actinobacteria strains.</title>
        <authorList>
            <person name="Klenk H.-P."/>
        </authorList>
    </citation>
    <scope>NUCLEOTIDE SEQUENCE [LARGE SCALE GENOMIC DNA]</scope>
    <source>
        <strain evidence="5 6">DSM 19426</strain>
    </source>
</reference>
<evidence type="ECO:0000256" key="2">
    <source>
        <dbReference type="ARBA" id="ARBA00022801"/>
    </source>
</evidence>
<dbReference type="CDD" id="cd18873">
    <property type="entry name" value="NUDIX_NadM_like"/>
    <property type="match status" value="1"/>
</dbReference>
<dbReference type="InterPro" id="IPR000086">
    <property type="entry name" value="NUDIX_hydrolase_dom"/>
</dbReference>
<accession>A0ABU2C1X7</accession>
<comment type="caution">
    <text evidence="5">The sequence shown here is derived from an EMBL/GenBank/DDBJ whole genome shotgun (WGS) entry which is preliminary data.</text>
</comment>
<dbReference type="Proteomes" id="UP001183648">
    <property type="component" value="Unassembled WGS sequence"/>
</dbReference>
<dbReference type="PRINTS" id="PR00502">
    <property type="entry name" value="NUDIXFAMILY"/>
</dbReference>
<keyword evidence="2 3" id="KW-0378">Hydrolase</keyword>
<dbReference type="InterPro" id="IPR054105">
    <property type="entry name" value="WHD_NrtR"/>
</dbReference>
<dbReference type="EMBL" id="JAVDYG010000001">
    <property type="protein sequence ID" value="MDR7364647.1"/>
    <property type="molecule type" value="Genomic_DNA"/>
</dbReference>
<dbReference type="InterPro" id="IPR015797">
    <property type="entry name" value="NUDIX_hydrolase-like_dom_sf"/>
</dbReference>
<evidence type="ECO:0000313" key="5">
    <source>
        <dbReference type="EMBL" id="MDR7364647.1"/>
    </source>
</evidence>
<feature type="domain" description="Nudix hydrolase" evidence="4">
    <location>
        <begin position="8"/>
        <end position="145"/>
    </location>
</feature>
<evidence type="ECO:0000256" key="3">
    <source>
        <dbReference type="RuleBase" id="RU003476"/>
    </source>
</evidence>
<dbReference type="Gene3D" id="3.90.79.10">
    <property type="entry name" value="Nucleoside Triphosphate Pyrophosphohydrolase"/>
    <property type="match status" value="1"/>
</dbReference>
<dbReference type="InterPro" id="IPR036390">
    <property type="entry name" value="WH_DNA-bd_sf"/>
</dbReference>
<dbReference type="GO" id="GO:0035539">
    <property type="term" value="F:8-oxo-7,8-dihydrodeoxyguanosine triphosphate pyrophosphatase activity"/>
    <property type="evidence" value="ECO:0007669"/>
    <property type="project" value="UniProtKB-EC"/>
</dbReference>
<dbReference type="InterPro" id="IPR036388">
    <property type="entry name" value="WH-like_DNA-bd_sf"/>
</dbReference>
<dbReference type="PROSITE" id="PS00893">
    <property type="entry name" value="NUDIX_BOX"/>
    <property type="match status" value="1"/>
</dbReference>
<evidence type="ECO:0000313" key="6">
    <source>
        <dbReference type="Proteomes" id="UP001183648"/>
    </source>
</evidence>
<dbReference type="PROSITE" id="PS51462">
    <property type="entry name" value="NUDIX"/>
    <property type="match status" value="1"/>
</dbReference>
<proteinExistence type="inferred from homology"/>